<gene>
    <name evidence="8" type="ORF">CJD36_018215</name>
</gene>
<dbReference type="NCBIfam" id="TIGR00229">
    <property type="entry name" value="sensory_box"/>
    <property type="match status" value="1"/>
</dbReference>
<dbReference type="InterPro" id="IPR001610">
    <property type="entry name" value="PAC"/>
</dbReference>
<dbReference type="InterPro" id="IPR052162">
    <property type="entry name" value="Sensor_kinase/Photoreceptor"/>
</dbReference>
<dbReference type="RefSeq" id="WP_105040632.1">
    <property type="nucleotide sequence ID" value="NZ_PPSL01000005.1"/>
</dbReference>
<evidence type="ECO:0000313" key="8">
    <source>
        <dbReference type="EMBL" id="PQJ09860.1"/>
    </source>
</evidence>
<dbReference type="Pfam" id="PF08447">
    <property type="entry name" value="PAS_3"/>
    <property type="match status" value="1"/>
</dbReference>
<keyword evidence="3" id="KW-0597">Phosphoprotein</keyword>
<dbReference type="SMART" id="SM00086">
    <property type="entry name" value="PAC"/>
    <property type="match status" value="2"/>
</dbReference>
<protein>
    <recommendedName>
        <fullName evidence="2">histidine kinase</fullName>
        <ecNumber evidence="2">2.7.13.3</ecNumber>
    </recommendedName>
</protein>
<dbReference type="InterPro" id="IPR013655">
    <property type="entry name" value="PAS_fold_3"/>
</dbReference>
<evidence type="ECO:0000259" key="7">
    <source>
        <dbReference type="PROSITE" id="PS50113"/>
    </source>
</evidence>
<organism evidence="8 9">
    <name type="scientific">Flavipsychrobacter stenotrophus</name>
    <dbReference type="NCBI Taxonomy" id="2077091"/>
    <lineage>
        <taxon>Bacteria</taxon>
        <taxon>Pseudomonadati</taxon>
        <taxon>Bacteroidota</taxon>
        <taxon>Chitinophagia</taxon>
        <taxon>Chitinophagales</taxon>
        <taxon>Chitinophagaceae</taxon>
        <taxon>Flavipsychrobacter</taxon>
    </lineage>
</organism>
<comment type="caution">
    <text evidence="8">The sequence shown here is derived from an EMBL/GenBank/DDBJ whole genome shotgun (WGS) entry which is preliminary data.</text>
</comment>
<evidence type="ECO:0000256" key="4">
    <source>
        <dbReference type="ARBA" id="ARBA00022679"/>
    </source>
</evidence>
<comment type="catalytic activity">
    <reaction evidence="1">
        <text>ATP + protein L-histidine = ADP + protein N-phospho-L-histidine.</text>
        <dbReference type="EC" id="2.7.13.3"/>
    </reaction>
</comment>
<dbReference type="InterPro" id="IPR000014">
    <property type="entry name" value="PAS"/>
</dbReference>
<dbReference type="InterPro" id="IPR000700">
    <property type="entry name" value="PAS-assoc_C"/>
</dbReference>
<evidence type="ECO:0000313" key="9">
    <source>
        <dbReference type="Proteomes" id="UP000239872"/>
    </source>
</evidence>
<dbReference type="SMART" id="SM00091">
    <property type="entry name" value="PAS"/>
    <property type="match status" value="2"/>
</dbReference>
<evidence type="ECO:0000256" key="2">
    <source>
        <dbReference type="ARBA" id="ARBA00012438"/>
    </source>
</evidence>
<dbReference type="EC" id="2.7.13.3" evidence="2"/>
<sequence>MVDHYRKGDYSFSHFAENIEDYAIILLNADGIVEDWNKGAENIKGYNATEIIGENFNVFYTAEDRKNKVPEYLLDLAKKNGKVKTEGWRVRKDSTKFWGSISITVTKNDHEQVDGFIKITRDLSERKKSEDLLKQKNAMLLEAERAARMCSWTWDLESDIFGWSESAFDIFNINLDYRLNYEKFIRVIYSEDRAFVKQTVGDILRTKQFKEFSFRILAANKKVKDVTCIAKITFDEEGVPLRAIGTLQDVTEKHNYIRHIEAKNRKLEEIAQMQSHSVRSHIANILGVCEIFDFDNVNENEKTELVKELGEATKKLDNITRDIVMKTYE</sequence>
<dbReference type="PANTHER" id="PTHR43304:SF1">
    <property type="entry name" value="PAC DOMAIN-CONTAINING PROTEIN"/>
    <property type="match status" value="1"/>
</dbReference>
<reference evidence="8 9" key="1">
    <citation type="submission" date="2018-01" db="EMBL/GenBank/DDBJ databases">
        <title>A novel member of the phylum Bacteroidetes isolated from glacier ice.</title>
        <authorList>
            <person name="Liu Q."/>
            <person name="Xin Y.-H."/>
        </authorList>
    </citation>
    <scope>NUCLEOTIDE SEQUENCE [LARGE SCALE GENOMIC DNA]</scope>
    <source>
        <strain evidence="8 9">RB1R16</strain>
    </source>
</reference>
<dbReference type="Gene3D" id="2.10.70.100">
    <property type="match status" value="1"/>
</dbReference>
<feature type="domain" description="PAS" evidence="6">
    <location>
        <begin position="11"/>
        <end position="80"/>
    </location>
</feature>
<dbReference type="Proteomes" id="UP000239872">
    <property type="component" value="Unassembled WGS sequence"/>
</dbReference>
<dbReference type="AlphaFoldDB" id="A0A2S7SSH6"/>
<evidence type="ECO:0000256" key="1">
    <source>
        <dbReference type="ARBA" id="ARBA00000085"/>
    </source>
</evidence>
<feature type="domain" description="PAC" evidence="7">
    <location>
        <begin position="83"/>
        <end position="135"/>
    </location>
</feature>
<dbReference type="CDD" id="cd00130">
    <property type="entry name" value="PAS"/>
    <property type="match status" value="2"/>
</dbReference>
<proteinExistence type="predicted"/>
<dbReference type="SUPFAM" id="SSF55785">
    <property type="entry name" value="PYP-like sensor domain (PAS domain)"/>
    <property type="match status" value="2"/>
</dbReference>
<evidence type="ECO:0000256" key="5">
    <source>
        <dbReference type="ARBA" id="ARBA00022777"/>
    </source>
</evidence>
<evidence type="ECO:0000256" key="3">
    <source>
        <dbReference type="ARBA" id="ARBA00022553"/>
    </source>
</evidence>
<dbReference type="EMBL" id="PPSL01000005">
    <property type="protein sequence ID" value="PQJ09860.1"/>
    <property type="molecule type" value="Genomic_DNA"/>
</dbReference>
<keyword evidence="9" id="KW-1185">Reference proteome</keyword>
<dbReference type="GO" id="GO:0004673">
    <property type="term" value="F:protein histidine kinase activity"/>
    <property type="evidence" value="ECO:0007669"/>
    <property type="project" value="UniProtKB-EC"/>
</dbReference>
<keyword evidence="4" id="KW-0808">Transferase</keyword>
<name>A0A2S7SSH6_9BACT</name>
<keyword evidence="5" id="KW-0418">Kinase</keyword>
<dbReference type="InterPro" id="IPR035965">
    <property type="entry name" value="PAS-like_dom_sf"/>
</dbReference>
<dbReference type="PANTHER" id="PTHR43304">
    <property type="entry name" value="PHYTOCHROME-LIKE PROTEIN CPH1"/>
    <property type="match status" value="1"/>
</dbReference>
<dbReference type="PROSITE" id="PS50113">
    <property type="entry name" value="PAC"/>
    <property type="match status" value="1"/>
</dbReference>
<dbReference type="Pfam" id="PF13426">
    <property type="entry name" value="PAS_9"/>
    <property type="match status" value="1"/>
</dbReference>
<evidence type="ECO:0000259" key="6">
    <source>
        <dbReference type="PROSITE" id="PS50112"/>
    </source>
</evidence>
<accession>A0A2S7SSH6</accession>
<dbReference type="OrthoDB" id="9766459at2"/>
<dbReference type="PROSITE" id="PS50112">
    <property type="entry name" value="PAS"/>
    <property type="match status" value="1"/>
</dbReference>
<dbReference type="Gene3D" id="3.30.450.20">
    <property type="entry name" value="PAS domain"/>
    <property type="match status" value="2"/>
</dbReference>